<sequence>MNETQKKPIEQKFGDRVQETTNKYINSNCIIKSHDLIQQGYKVYLLAQGTNAPYKGSKGHLDATADVNVLTDMFIKYGANSNIGISLKDTNLVVLDIDRHTPHKNGLRSLKQAGINANFDSEVFETTPRQGIHVFYRVPDGLDIKTFKHDLMDGVELITDKITVAPSVKSLGGGSIGYQHFGSNFSDANIMPQWLIDLATNVPTSGHGKQYKQARYTVQERWEMVLNGFTEGQRNMQAVSLSGYLLRIEVDPNVAYQIIQKINSESDMPLPDKEINTLFRSVYNKERQRAKRGIA</sequence>
<dbReference type="SMART" id="SM00942">
    <property type="entry name" value="PriCT_1"/>
    <property type="match status" value="1"/>
</dbReference>
<dbReference type="InterPro" id="IPR015330">
    <property type="entry name" value="DNA_primase/pol_bifunc_N"/>
</dbReference>
<protein>
    <submittedName>
        <fullName evidence="3">Bifunctional DNA primase/polymerase</fullName>
    </submittedName>
</protein>
<dbReference type="Proteomes" id="UP000705994">
    <property type="component" value="Unassembled WGS sequence"/>
</dbReference>
<reference evidence="3 4" key="1">
    <citation type="submission" date="2021-05" db="EMBL/GenBank/DDBJ databases">
        <title>Pangenome of Leuconostoc gelidum warrants species status for Leuconostoc gelidum subsp. gasicomitatum.</title>
        <authorList>
            <person name="Johansson P."/>
            <person name="Sade E."/>
            <person name="Hultman J."/>
            <person name="Auvinen P."/>
            <person name="Bjorkroth J."/>
        </authorList>
    </citation>
    <scope>NUCLEOTIDE SEQUENCE [LARGE SCALE GENOMIC DNA]</scope>
    <source>
        <strain evidence="3 4">AMKR21</strain>
    </source>
</reference>
<proteinExistence type="predicted"/>
<feature type="domain" description="DNA primase/polymerase bifunctional N-terminal" evidence="2">
    <location>
        <begin position="33"/>
        <end position="195"/>
    </location>
</feature>
<dbReference type="EMBL" id="JAHBFX010000001">
    <property type="protein sequence ID" value="MBZ5999006.1"/>
    <property type="molecule type" value="Genomic_DNA"/>
</dbReference>
<accession>A0ABS7V227</accession>
<name>A0ABS7V227_LEUGE</name>
<dbReference type="SUPFAM" id="SSF56747">
    <property type="entry name" value="Prim-pol domain"/>
    <property type="match status" value="1"/>
</dbReference>
<dbReference type="RefSeq" id="WP_224155027.1">
    <property type="nucleotide sequence ID" value="NZ_JAHBFT010000010.1"/>
</dbReference>
<dbReference type="Pfam" id="PF09250">
    <property type="entry name" value="Prim-Pol"/>
    <property type="match status" value="1"/>
</dbReference>
<organism evidence="3 4">
    <name type="scientific">Leuconostoc gelidum subsp. gelidum</name>
    <dbReference type="NCBI Taxonomy" id="1607839"/>
    <lineage>
        <taxon>Bacteria</taxon>
        <taxon>Bacillati</taxon>
        <taxon>Bacillota</taxon>
        <taxon>Bacilli</taxon>
        <taxon>Lactobacillales</taxon>
        <taxon>Lactobacillaceae</taxon>
        <taxon>Leuconostoc</taxon>
        <taxon>Leuconostoc gelidum group</taxon>
    </lineage>
</organism>
<evidence type="ECO:0000259" key="2">
    <source>
        <dbReference type="SMART" id="SM00943"/>
    </source>
</evidence>
<keyword evidence="4" id="KW-1185">Reference proteome</keyword>
<evidence type="ECO:0000313" key="3">
    <source>
        <dbReference type="EMBL" id="MBZ5999006.1"/>
    </source>
</evidence>
<gene>
    <name evidence="3" type="ORF">KIJ07_00985</name>
</gene>
<dbReference type="SMART" id="SM00943">
    <property type="entry name" value="Prim-Pol"/>
    <property type="match status" value="1"/>
</dbReference>
<comment type="caution">
    <text evidence="3">The sequence shown here is derived from an EMBL/GenBank/DDBJ whole genome shotgun (WGS) entry which is preliminary data.</text>
</comment>
<dbReference type="InterPro" id="IPR014820">
    <property type="entry name" value="PriCT_1"/>
</dbReference>
<dbReference type="CDD" id="cd04859">
    <property type="entry name" value="Prim_Pol"/>
    <property type="match status" value="1"/>
</dbReference>
<dbReference type="Pfam" id="PF08708">
    <property type="entry name" value="PriCT_1"/>
    <property type="match status" value="1"/>
</dbReference>
<feature type="domain" description="Primase C-terminal 1" evidence="1">
    <location>
        <begin position="223"/>
        <end position="288"/>
    </location>
</feature>
<evidence type="ECO:0000313" key="4">
    <source>
        <dbReference type="Proteomes" id="UP000705994"/>
    </source>
</evidence>
<evidence type="ECO:0000259" key="1">
    <source>
        <dbReference type="SMART" id="SM00942"/>
    </source>
</evidence>